<dbReference type="EMBL" id="JACCCF010000001">
    <property type="protein sequence ID" value="NYE39042.1"/>
    <property type="molecule type" value="Genomic_DNA"/>
</dbReference>
<dbReference type="GO" id="GO:0006313">
    <property type="term" value="P:DNA transposition"/>
    <property type="evidence" value="ECO:0007669"/>
    <property type="project" value="InterPro"/>
</dbReference>
<dbReference type="GO" id="GO:0004803">
    <property type="term" value="F:transposase activity"/>
    <property type="evidence" value="ECO:0007669"/>
    <property type="project" value="InterPro"/>
</dbReference>
<evidence type="ECO:0000313" key="4">
    <source>
        <dbReference type="Proteomes" id="UP000498980"/>
    </source>
</evidence>
<name>A0A7J0BYD2_9ACTN</name>
<dbReference type="AlphaFoldDB" id="A0A7J0BYD2"/>
<comment type="caution">
    <text evidence="2">The sequence shown here is derived from an EMBL/GenBank/DDBJ whole genome shotgun (WGS) entry which is preliminary data.</text>
</comment>
<dbReference type="PANTHER" id="PTHR30298:SF0">
    <property type="entry name" value="PROTEIN YBFL-RELATED"/>
    <property type="match status" value="1"/>
</dbReference>
<evidence type="ECO:0000313" key="5">
    <source>
        <dbReference type="Proteomes" id="UP000530403"/>
    </source>
</evidence>
<dbReference type="Proteomes" id="UP000498980">
    <property type="component" value="Unassembled WGS sequence"/>
</dbReference>
<dbReference type="GO" id="GO:0003677">
    <property type="term" value="F:DNA binding"/>
    <property type="evidence" value="ECO:0007669"/>
    <property type="project" value="InterPro"/>
</dbReference>
<gene>
    <name evidence="3" type="ORF">HEB29_000053</name>
    <name evidence="2" type="ORF">Sfulv_00460</name>
</gene>
<feature type="domain" description="Transposase IS4-like" evidence="1">
    <location>
        <begin position="4"/>
        <end position="144"/>
    </location>
</feature>
<reference evidence="3 5" key="2">
    <citation type="submission" date="2020-07" db="EMBL/GenBank/DDBJ databases">
        <title>Sequencing the genomes of 1000 actinobacteria strains.</title>
        <authorList>
            <person name="Klenk H.-P."/>
        </authorList>
    </citation>
    <scope>NUCLEOTIDE SEQUENCE [LARGE SCALE GENOMIC DNA]</scope>
    <source>
        <strain evidence="3 5">DSM 41455</strain>
    </source>
</reference>
<accession>A0A7J0BYD2</accession>
<dbReference type="InterPro" id="IPR002559">
    <property type="entry name" value="Transposase_11"/>
</dbReference>
<organism evidence="2 4">
    <name type="scientific">Streptomyces fulvorobeus</name>
    <dbReference type="NCBI Taxonomy" id="284028"/>
    <lineage>
        <taxon>Bacteria</taxon>
        <taxon>Bacillati</taxon>
        <taxon>Actinomycetota</taxon>
        <taxon>Actinomycetes</taxon>
        <taxon>Kitasatosporales</taxon>
        <taxon>Streptomycetaceae</taxon>
        <taxon>Streptomyces</taxon>
    </lineage>
</organism>
<evidence type="ECO:0000313" key="2">
    <source>
        <dbReference type="EMBL" id="GFM95235.1"/>
    </source>
</evidence>
<keyword evidence="4" id="KW-1185">Reference proteome</keyword>
<dbReference type="RefSeq" id="WP_173310155.1">
    <property type="nucleotide sequence ID" value="NZ_BLWC01000001.1"/>
</dbReference>
<reference evidence="2 4" key="1">
    <citation type="submission" date="2020-05" db="EMBL/GenBank/DDBJ databases">
        <title>Whole genome shotgun sequence of Streptomyces fulvorobeus NBRC 15897.</title>
        <authorList>
            <person name="Komaki H."/>
            <person name="Tamura T."/>
        </authorList>
    </citation>
    <scope>NUCLEOTIDE SEQUENCE [LARGE SCALE GENOMIC DNA]</scope>
    <source>
        <strain evidence="2 4">NBRC 15897</strain>
    </source>
</reference>
<dbReference type="InterPro" id="IPR051698">
    <property type="entry name" value="Transposase_11-like"/>
</dbReference>
<dbReference type="Pfam" id="PF01609">
    <property type="entry name" value="DDE_Tnp_1"/>
    <property type="match status" value="1"/>
</dbReference>
<dbReference type="EMBL" id="BLWC01000001">
    <property type="protein sequence ID" value="GFM95235.1"/>
    <property type="molecule type" value="Genomic_DNA"/>
</dbReference>
<sequence>MEVKDAHYLLVVKGNQPKLHEAVRCLPWKEVTARRYDRRETRSIRTLTVTGLGLDFPYLVQAVKIHRYRTDLKTGKVTRQTVHAITDMTAREASPQAIGRIARSQWGIEAVHHIRDTTFAEDASKIRTGHGPENMATLRNLAINTLRDAGHHSIAAGLREVSYTPFVRPLDLLGLPPTCNGT</sequence>
<protein>
    <submittedName>
        <fullName evidence="3">Putative transposase YbfD/YdcC</fullName>
    </submittedName>
</protein>
<proteinExistence type="predicted"/>
<evidence type="ECO:0000313" key="3">
    <source>
        <dbReference type="EMBL" id="NYE39042.1"/>
    </source>
</evidence>
<dbReference type="Proteomes" id="UP000530403">
    <property type="component" value="Unassembled WGS sequence"/>
</dbReference>
<dbReference type="PANTHER" id="PTHR30298">
    <property type="entry name" value="H REPEAT-ASSOCIATED PREDICTED TRANSPOSASE"/>
    <property type="match status" value="1"/>
</dbReference>
<evidence type="ECO:0000259" key="1">
    <source>
        <dbReference type="Pfam" id="PF01609"/>
    </source>
</evidence>